<dbReference type="PANTHER" id="PTHR42933">
    <property type="entry name" value="SLR6095 PROTEIN"/>
    <property type="match status" value="1"/>
</dbReference>
<evidence type="ECO:0000313" key="9">
    <source>
        <dbReference type="Proteomes" id="UP000823486"/>
    </source>
</evidence>
<reference evidence="8 9" key="1">
    <citation type="submission" date="2021-01" db="EMBL/GenBank/DDBJ databases">
        <title>Genomic Encyclopedia of Type Strains, Phase IV (KMG-IV): sequencing the most valuable type-strain genomes for metagenomic binning, comparative biology and taxonomic classification.</title>
        <authorList>
            <person name="Goeker M."/>
        </authorList>
    </citation>
    <scope>NUCLEOTIDE SEQUENCE [LARGE SCALE GENOMIC DNA]</scope>
    <source>
        <strain evidence="8 9">DSM 105482</strain>
    </source>
</reference>
<gene>
    <name evidence="8" type="ORF">JOC77_002977</name>
</gene>
<evidence type="ECO:0000256" key="4">
    <source>
        <dbReference type="ARBA" id="ARBA00022691"/>
    </source>
</evidence>
<keyword evidence="4" id="KW-0949">S-adenosyl-L-methionine</keyword>
<dbReference type="RefSeq" id="WP_204544326.1">
    <property type="nucleotide sequence ID" value="NZ_JAFBFI010000013.1"/>
</dbReference>
<dbReference type="Proteomes" id="UP000823486">
    <property type="component" value="Unassembled WGS sequence"/>
</dbReference>
<dbReference type="Pfam" id="PF02384">
    <property type="entry name" value="N6_Mtase"/>
    <property type="match status" value="1"/>
</dbReference>
<evidence type="ECO:0000259" key="7">
    <source>
        <dbReference type="Pfam" id="PF02384"/>
    </source>
</evidence>
<accession>A0ABS2QKA5</accession>
<evidence type="ECO:0000256" key="5">
    <source>
        <dbReference type="ARBA" id="ARBA00022747"/>
    </source>
</evidence>
<dbReference type="PANTHER" id="PTHR42933:SF1">
    <property type="entry name" value="SITE-SPECIFIC DNA-METHYLTRANSFERASE (ADENINE-SPECIFIC)"/>
    <property type="match status" value="1"/>
</dbReference>
<feature type="domain" description="DNA methylase adenine-specific" evidence="7">
    <location>
        <begin position="309"/>
        <end position="568"/>
    </location>
</feature>
<name>A0ABS2QKA5_9BACI</name>
<organism evidence="8 9">
    <name type="scientific">Peribacillus deserti</name>
    <dbReference type="NCBI Taxonomy" id="673318"/>
    <lineage>
        <taxon>Bacteria</taxon>
        <taxon>Bacillati</taxon>
        <taxon>Bacillota</taxon>
        <taxon>Bacilli</taxon>
        <taxon>Bacillales</taxon>
        <taxon>Bacillaceae</taxon>
        <taxon>Peribacillus</taxon>
    </lineage>
</organism>
<dbReference type="Gene3D" id="3.40.50.150">
    <property type="entry name" value="Vaccinia Virus protein VP39"/>
    <property type="match status" value="1"/>
</dbReference>
<comment type="catalytic activity">
    <reaction evidence="6">
        <text>a 2'-deoxyadenosine in DNA + S-adenosyl-L-methionine = an N(6)-methyl-2'-deoxyadenosine in DNA + S-adenosyl-L-homocysteine + H(+)</text>
        <dbReference type="Rhea" id="RHEA:15197"/>
        <dbReference type="Rhea" id="RHEA-COMP:12418"/>
        <dbReference type="Rhea" id="RHEA-COMP:12419"/>
        <dbReference type="ChEBI" id="CHEBI:15378"/>
        <dbReference type="ChEBI" id="CHEBI:57856"/>
        <dbReference type="ChEBI" id="CHEBI:59789"/>
        <dbReference type="ChEBI" id="CHEBI:90615"/>
        <dbReference type="ChEBI" id="CHEBI:90616"/>
        <dbReference type="EC" id="2.1.1.72"/>
    </reaction>
</comment>
<dbReference type="InterPro" id="IPR051537">
    <property type="entry name" value="DNA_Adenine_Mtase"/>
</dbReference>
<sequence>MSERLTESIVYDFFRKHKGLSSGQSVTIYPQPQYNEIEKIKKLLKNASKKGNGDGKPEFIVTFPSPNSDLLIVVECKKDILKHQSKTGDQYGEYAVDGVLLYSSFLSKEYDVLSIAVSGITEEQLNVSHFLQLKGQPKAKALSTAELLTFNDYLRLYLYDEDKEKQSYEQLLDYSRKLNEHLRDIDLSESQRPLLVSGILMALEDAAFVASYKKKTVPSTLSKFLVTTISEKLDENKISGFAKNTMIQSYGFINTHSVLASDKLINIPSQTEEIISEDAIKGNYNTVLRDLIEDIEKNVKGFTRTYKYYDVLGKFYAEFLRYANGDKSLGIVLTPQHITELFVDIANVNENSIIYDNCTGTAGFPISAMKRMIELCQGNSAKEEQVYRNLIGAEANSNMFTLAVSNLLIRGVKTINIHYGSCFELAEDIKLLKPNVGFLNPPYAKKKEDARELKFVLNNLEVLQPLSTCIAIVPISCAINDPLKKELLKKHTLEAVFSMPEELFYDSKASTVTCIMVFTAHKPHEQSNKKTFFGYWRNDGFVKNKKYGRVDSEKQWQEIKSSWVSSFRDREPVEGQSLLKRVTAEDEWTAEAYLNTDYSTLTELEFEETLKSFLLFSLKDIS</sequence>
<dbReference type="EMBL" id="JAFBFI010000013">
    <property type="protein sequence ID" value="MBM7693537.1"/>
    <property type="molecule type" value="Genomic_DNA"/>
</dbReference>
<dbReference type="SUPFAM" id="SSF53335">
    <property type="entry name" value="S-adenosyl-L-methionine-dependent methyltransferases"/>
    <property type="match status" value="1"/>
</dbReference>
<comment type="caution">
    <text evidence="8">The sequence shown here is derived from an EMBL/GenBank/DDBJ whole genome shotgun (WGS) entry which is preliminary data.</text>
</comment>
<evidence type="ECO:0000256" key="6">
    <source>
        <dbReference type="ARBA" id="ARBA00047942"/>
    </source>
</evidence>
<protein>
    <recommendedName>
        <fullName evidence="1">site-specific DNA-methyltransferase (adenine-specific)</fullName>
        <ecNumber evidence="1">2.1.1.72</ecNumber>
    </recommendedName>
</protein>
<dbReference type="EC" id="2.1.1.72" evidence="1"/>
<evidence type="ECO:0000256" key="3">
    <source>
        <dbReference type="ARBA" id="ARBA00022679"/>
    </source>
</evidence>
<proteinExistence type="predicted"/>
<dbReference type="InterPro" id="IPR029063">
    <property type="entry name" value="SAM-dependent_MTases_sf"/>
</dbReference>
<keyword evidence="3" id="KW-0808">Transferase</keyword>
<keyword evidence="9" id="KW-1185">Reference proteome</keyword>
<dbReference type="InterPro" id="IPR003356">
    <property type="entry name" value="DNA_methylase_A-5"/>
</dbReference>
<evidence type="ECO:0000313" key="8">
    <source>
        <dbReference type="EMBL" id="MBM7693537.1"/>
    </source>
</evidence>
<evidence type="ECO:0000256" key="2">
    <source>
        <dbReference type="ARBA" id="ARBA00022603"/>
    </source>
</evidence>
<keyword evidence="2" id="KW-0489">Methyltransferase</keyword>
<keyword evidence="5" id="KW-0680">Restriction system</keyword>
<evidence type="ECO:0000256" key="1">
    <source>
        <dbReference type="ARBA" id="ARBA00011900"/>
    </source>
</evidence>